<dbReference type="CDD" id="cd03801">
    <property type="entry name" value="GT4_PimA-like"/>
    <property type="match status" value="1"/>
</dbReference>
<feature type="domain" description="Glycosyltransferase subfamily 4-like N-terminal" evidence="2">
    <location>
        <begin position="30"/>
        <end position="180"/>
    </location>
</feature>
<organism evidence="3 4">
    <name type="scientific">Candidatus Chisholmbacteria bacterium RIFCSPLOWO2_01_FULL_49_14</name>
    <dbReference type="NCBI Taxonomy" id="1797593"/>
    <lineage>
        <taxon>Bacteria</taxon>
        <taxon>Candidatus Chisholmiibacteriota</taxon>
    </lineage>
</organism>
<dbReference type="PANTHER" id="PTHR45947">
    <property type="entry name" value="SULFOQUINOVOSYL TRANSFERASE SQD2"/>
    <property type="match status" value="1"/>
</dbReference>
<dbReference type="InterPro" id="IPR028098">
    <property type="entry name" value="Glyco_trans_4-like_N"/>
</dbReference>
<dbReference type="PANTHER" id="PTHR45947:SF3">
    <property type="entry name" value="SULFOQUINOVOSYL TRANSFERASE SQD2"/>
    <property type="match status" value="1"/>
</dbReference>
<sequence length="376" mass="43789">MKKQKLCYIIPRYDQKTSTHYAHIYQFLGLLGKKIDVFLYAESGDPSVRIPHLKGFYVQPRQVLPTRIAVRLWWFLKLRLSGYRIFYCHYAELSTIIASLITRVCGGKTYKWHCAQEHHYKKPWSFTHLAEKITREIPFSLSLRLADFLVTCSPLLQNYYRQQFGIEQRKIIVIPAMVDIGAFQNGEKKKLKKELHLPEKPIALFVHRLSKRKGADRLIELAKQIKTRRMRIHILVVGNGPLESYLKSSCERHRLRAHLTLIGGLPNLKLPQYYHASDVFIMPSRIEEFGRVLVEAMASGLPIVATETLGAKAVLTRKQQQFMVSQKNYLRIPELIKELIRDKNLYRELINEGTLRAGRFSTNKVATEFMKNIIKI</sequence>
<comment type="caution">
    <text evidence="3">The sequence shown here is derived from an EMBL/GenBank/DDBJ whole genome shotgun (WGS) entry which is preliminary data.</text>
</comment>
<evidence type="ECO:0000313" key="4">
    <source>
        <dbReference type="Proteomes" id="UP000176723"/>
    </source>
</evidence>
<dbReference type="InterPro" id="IPR001296">
    <property type="entry name" value="Glyco_trans_1"/>
</dbReference>
<protein>
    <submittedName>
        <fullName evidence="3">Uncharacterized protein</fullName>
    </submittedName>
</protein>
<accession>A0A1G1W3U2</accession>
<dbReference type="GO" id="GO:0016757">
    <property type="term" value="F:glycosyltransferase activity"/>
    <property type="evidence" value="ECO:0007669"/>
    <property type="project" value="InterPro"/>
</dbReference>
<dbReference type="AlphaFoldDB" id="A0A1G1W3U2"/>
<gene>
    <name evidence="3" type="ORF">A3A65_04330</name>
</gene>
<dbReference type="STRING" id="1797593.A3A65_04330"/>
<dbReference type="Gene3D" id="3.40.50.2000">
    <property type="entry name" value="Glycogen Phosphorylase B"/>
    <property type="match status" value="2"/>
</dbReference>
<name>A0A1G1W3U2_9BACT</name>
<proteinExistence type="predicted"/>
<dbReference type="SUPFAM" id="SSF53756">
    <property type="entry name" value="UDP-Glycosyltransferase/glycogen phosphorylase"/>
    <property type="match status" value="1"/>
</dbReference>
<dbReference type="Proteomes" id="UP000176723">
    <property type="component" value="Unassembled WGS sequence"/>
</dbReference>
<evidence type="ECO:0000259" key="1">
    <source>
        <dbReference type="Pfam" id="PF00534"/>
    </source>
</evidence>
<dbReference type="EMBL" id="MHCL01000003">
    <property type="protein sequence ID" value="OGY22355.1"/>
    <property type="molecule type" value="Genomic_DNA"/>
</dbReference>
<evidence type="ECO:0000313" key="3">
    <source>
        <dbReference type="EMBL" id="OGY22355.1"/>
    </source>
</evidence>
<reference evidence="3 4" key="1">
    <citation type="journal article" date="2016" name="Nat. Commun.">
        <title>Thousands of microbial genomes shed light on interconnected biogeochemical processes in an aquifer system.</title>
        <authorList>
            <person name="Anantharaman K."/>
            <person name="Brown C.T."/>
            <person name="Hug L.A."/>
            <person name="Sharon I."/>
            <person name="Castelle C.J."/>
            <person name="Probst A.J."/>
            <person name="Thomas B.C."/>
            <person name="Singh A."/>
            <person name="Wilkins M.J."/>
            <person name="Karaoz U."/>
            <person name="Brodie E.L."/>
            <person name="Williams K.H."/>
            <person name="Hubbard S.S."/>
            <person name="Banfield J.F."/>
        </authorList>
    </citation>
    <scope>NUCLEOTIDE SEQUENCE [LARGE SCALE GENOMIC DNA]</scope>
</reference>
<dbReference type="Pfam" id="PF00534">
    <property type="entry name" value="Glycos_transf_1"/>
    <property type="match status" value="1"/>
</dbReference>
<feature type="domain" description="Glycosyl transferase family 1" evidence="1">
    <location>
        <begin position="190"/>
        <end position="354"/>
    </location>
</feature>
<evidence type="ECO:0000259" key="2">
    <source>
        <dbReference type="Pfam" id="PF13439"/>
    </source>
</evidence>
<dbReference type="InterPro" id="IPR050194">
    <property type="entry name" value="Glycosyltransferase_grp1"/>
</dbReference>
<dbReference type="Pfam" id="PF13439">
    <property type="entry name" value="Glyco_transf_4"/>
    <property type="match status" value="1"/>
</dbReference>